<evidence type="ECO:0000259" key="6">
    <source>
        <dbReference type="PROSITE" id="PS51296"/>
    </source>
</evidence>
<sequence>MESTQTNADGKLTSGTHLSYWTDSVEPLQYAKLGADIKTDVVIIGAGIAGVTIGYCLAKAGKQVVIVEDGYVGSGETGRTTAHLVNALDDRYSEIESYFGEEGARNAAESHTAAIDLIEKIVQEENIDCDFKRVDGYLFLHPTDKQQTLDEELQATQKAGIATEMVYSVPGIPVEKGPSLKFPHQGQFHPLKYLRGVAEAFVRLGGKIFTETRADKVEEGLVEANGHKIEAESVVVATNTPVNDWFTMHTKQSPYRSYVIVAKVPKDKIEPALWWDTGDKDSVWPTMPYNYVRTQPYNEQYDLLIHGGADHKTGQANKEEEPEEGRYKQLETWLRERFPQVEDIVYRWSGQVMEPVDDMGFIGKNPGNEKVYIVTGDSGNGMTHGTLAGILITDLIMGRENPWTKLYDPARITVKLRTAKTYLEEQYTTLSQFVDYLLPSDVESLKSIKPGEAAIVGKVKKVAVYRTPEGRFQAYSAICPHMGCVVQWNNDEKSFDCPCHGSRFTCEGKVINGPTKHDLESVAVPEQQ</sequence>
<dbReference type="InterPro" id="IPR036188">
    <property type="entry name" value="FAD/NAD-bd_sf"/>
</dbReference>
<keyword evidence="8" id="KW-1185">Reference proteome</keyword>
<dbReference type="InterPro" id="IPR005805">
    <property type="entry name" value="Rieske_Fe-S_prot_C"/>
</dbReference>
<keyword evidence="2" id="KW-0479">Metal-binding</keyword>
<dbReference type="InterPro" id="IPR017941">
    <property type="entry name" value="Rieske_2Fe-2S"/>
</dbReference>
<dbReference type="PROSITE" id="PS51296">
    <property type="entry name" value="RIESKE"/>
    <property type="match status" value="1"/>
</dbReference>
<evidence type="ECO:0000313" key="8">
    <source>
        <dbReference type="Proteomes" id="UP000503278"/>
    </source>
</evidence>
<keyword evidence="1" id="KW-0001">2Fe-2S</keyword>
<feature type="domain" description="Rieske" evidence="6">
    <location>
        <begin position="440"/>
        <end position="528"/>
    </location>
</feature>
<keyword evidence="3" id="KW-0408">Iron</keyword>
<dbReference type="Gene3D" id="2.102.10.10">
    <property type="entry name" value="Rieske [2Fe-2S] iron-sulphur domain"/>
    <property type="match status" value="1"/>
</dbReference>
<keyword evidence="5" id="KW-1015">Disulfide bond</keyword>
<dbReference type="EMBL" id="CP051682">
    <property type="protein sequence ID" value="QJD94938.1"/>
    <property type="molecule type" value="Genomic_DNA"/>
</dbReference>
<proteinExistence type="predicted"/>
<evidence type="ECO:0000256" key="3">
    <source>
        <dbReference type="ARBA" id="ARBA00023004"/>
    </source>
</evidence>
<dbReference type="Gene3D" id="3.30.9.10">
    <property type="entry name" value="D-Amino Acid Oxidase, subunit A, domain 2"/>
    <property type="match status" value="1"/>
</dbReference>
<dbReference type="SUPFAM" id="SSF51971">
    <property type="entry name" value="Nucleotide-binding domain"/>
    <property type="match status" value="1"/>
</dbReference>
<dbReference type="InterPro" id="IPR006076">
    <property type="entry name" value="FAD-dep_OxRdtase"/>
</dbReference>
<dbReference type="SUPFAM" id="SSF50022">
    <property type="entry name" value="ISP domain"/>
    <property type="match status" value="1"/>
</dbReference>
<accession>A0A7L5DXI5</accession>
<name>A0A7L5DXI5_9SPHI</name>
<gene>
    <name evidence="7" type="ORF">HH214_03100</name>
</gene>
<evidence type="ECO:0000256" key="2">
    <source>
        <dbReference type="ARBA" id="ARBA00022723"/>
    </source>
</evidence>
<dbReference type="PANTHER" id="PTHR13847">
    <property type="entry name" value="SARCOSINE DEHYDROGENASE-RELATED"/>
    <property type="match status" value="1"/>
</dbReference>
<dbReference type="PANTHER" id="PTHR13847:SF281">
    <property type="entry name" value="FAD DEPENDENT OXIDOREDUCTASE DOMAIN-CONTAINING PROTEIN"/>
    <property type="match status" value="1"/>
</dbReference>
<dbReference type="GO" id="GO:0005737">
    <property type="term" value="C:cytoplasm"/>
    <property type="evidence" value="ECO:0007669"/>
    <property type="project" value="TreeGrafter"/>
</dbReference>
<dbReference type="KEGG" id="mrob:HH214_03100"/>
<organism evidence="7 8">
    <name type="scientific">Mucilaginibacter robiniae</name>
    <dbReference type="NCBI Taxonomy" id="2728022"/>
    <lineage>
        <taxon>Bacteria</taxon>
        <taxon>Pseudomonadati</taxon>
        <taxon>Bacteroidota</taxon>
        <taxon>Sphingobacteriia</taxon>
        <taxon>Sphingobacteriales</taxon>
        <taxon>Sphingobacteriaceae</taxon>
        <taxon>Mucilaginibacter</taxon>
    </lineage>
</organism>
<dbReference type="Gene3D" id="3.50.50.60">
    <property type="entry name" value="FAD/NAD(P)-binding domain"/>
    <property type="match status" value="1"/>
</dbReference>
<evidence type="ECO:0000256" key="5">
    <source>
        <dbReference type="ARBA" id="ARBA00023157"/>
    </source>
</evidence>
<dbReference type="PRINTS" id="PR00162">
    <property type="entry name" value="RIESKE"/>
</dbReference>
<dbReference type="GO" id="GO:0016020">
    <property type="term" value="C:membrane"/>
    <property type="evidence" value="ECO:0007669"/>
    <property type="project" value="InterPro"/>
</dbReference>
<dbReference type="GO" id="GO:0046872">
    <property type="term" value="F:metal ion binding"/>
    <property type="evidence" value="ECO:0007669"/>
    <property type="project" value="UniProtKB-KW"/>
</dbReference>
<evidence type="ECO:0000313" key="7">
    <source>
        <dbReference type="EMBL" id="QJD94938.1"/>
    </source>
</evidence>
<dbReference type="Proteomes" id="UP000503278">
    <property type="component" value="Chromosome"/>
</dbReference>
<evidence type="ECO:0000256" key="4">
    <source>
        <dbReference type="ARBA" id="ARBA00023014"/>
    </source>
</evidence>
<evidence type="ECO:0000256" key="1">
    <source>
        <dbReference type="ARBA" id="ARBA00022714"/>
    </source>
</evidence>
<protein>
    <submittedName>
        <fullName evidence="7">FAD-dependent oxidoreductase</fullName>
    </submittedName>
</protein>
<reference evidence="7 8" key="1">
    <citation type="submission" date="2020-04" db="EMBL/GenBank/DDBJ databases">
        <title>Genome sequencing of novel species.</title>
        <authorList>
            <person name="Heo J."/>
            <person name="Kim S.-J."/>
            <person name="Kim J.-S."/>
            <person name="Hong S.-B."/>
            <person name="Kwon S.-W."/>
        </authorList>
    </citation>
    <scope>NUCLEOTIDE SEQUENCE [LARGE SCALE GENOMIC DNA]</scope>
    <source>
        <strain evidence="7 8">F39-2</strain>
    </source>
</reference>
<dbReference type="GO" id="GO:0051537">
    <property type="term" value="F:2 iron, 2 sulfur cluster binding"/>
    <property type="evidence" value="ECO:0007669"/>
    <property type="project" value="UniProtKB-KW"/>
</dbReference>
<dbReference type="Pfam" id="PF01266">
    <property type="entry name" value="DAO"/>
    <property type="match status" value="1"/>
</dbReference>
<dbReference type="RefSeq" id="WP_169605955.1">
    <property type="nucleotide sequence ID" value="NZ_CP051682.1"/>
</dbReference>
<dbReference type="Pfam" id="PF00355">
    <property type="entry name" value="Rieske"/>
    <property type="match status" value="1"/>
</dbReference>
<dbReference type="InterPro" id="IPR036922">
    <property type="entry name" value="Rieske_2Fe-2S_sf"/>
</dbReference>
<keyword evidence="4" id="KW-0411">Iron-sulfur</keyword>
<dbReference type="AlphaFoldDB" id="A0A7L5DXI5"/>